<reference evidence="10" key="1">
    <citation type="submission" date="2025-08" db="UniProtKB">
        <authorList>
            <consortium name="RefSeq"/>
        </authorList>
    </citation>
    <scope>IDENTIFICATION</scope>
</reference>
<evidence type="ECO:0000256" key="4">
    <source>
        <dbReference type="ARBA" id="ARBA00022692"/>
    </source>
</evidence>
<dbReference type="AlphaFoldDB" id="A0A6P7T4C5"/>
<gene>
    <name evidence="10" type="primary">LOC115219240</name>
</gene>
<dbReference type="GO" id="GO:0033179">
    <property type="term" value="C:proton-transporting V-type ATPase, V0 domain"/>
    <property type="evidence" value="ECO:0007669"/>
    <property type="project" value="InterPro"/>
</dbReference>
<dbReference type="GO" id="GO:0046961">
    <property type="term" value="F:proton-transporting ATPase activity, rotational mechanism"/>
    <property type="evidence" value="ECO:0007669"/>
    <property type="project" value="InterPro"/>
</dbReference>
<dbReference type="PANTHER" id="PTHR12263:SF0">
    <property type="entry name" value="V-TYPE PROTON ATPASE SUBUNIT"/>
    <property type="match status" value="1"/>
</dbReference>
<dbReference type="Pfam" id="PF05493">
    <property type="entry name" value="ATP_synt_H"/>
    <property type="match status" value="1"/>
</dbReference>
<keyword evidence="6" id="KW-1133">Transmembrane helix</keyword>
<keyword evidence="3" id="KW-0813">Transport</keyword>
<evidence type="ECO:0000256" key="5">
    <source>
        <dbReference type="ARBA" id="ARBA00022781"/>
    </source>
</evidence>
<dbReference type="GO" id="GO:0012505">
    <property type="term" value="C:endomembrane system"/>
    <property type="evidence" value="ECO:0007669"/>
    <property type="project" value="UniProtKB-SubCell"/>
</dbReference>
<dbReference type="PANTHER" id="PTHR12263">
    <property type="entry name" value="VACUOLAR ATP SYNTHASE SUBUNIT H"/>
    <property type="match status" value="1"/>
</dbReference>
<keyword evidence="8" id="KW-0472">Membrane</keyword>
<evidence type="ECO:0000313" key="9">
    <source>
        <dbReference type="Proteomes" id="UP000515154"/>
    </source>
</evidence>
<comment type="similarity">
    <text evidence="2">Belongs to the V-ATPase e1/e2 subunit family.</text>
</comment>
<evidence type="ECO:0000256" key="2">
    <source>
        <dbReference type="ARBA" id="ARBA00008328"/>
    </source>
</evidence>
<evidence type="ECO:0000313" key="10">
    <source>
        <dbReference type="RefSeq" id="XP_029645245.1"/>
    </source>
</evidence>
<keyword evidence="9" id="KW-1185">Reference proteome</keyword>
<evidence type="ECO:0000256" key="7">
    <source>
        <dbReference type="ARBA" id="ARBA00023065"/>
    </source>
</evidence>
<accession>A0A6P7T4C5</accession>
<keyword evidence="7" id="KW-0406">Ion transport</keyword>
<organism evidence="9 10">
    <name type="scientific">Octopus sinensis</name>
    <name type="common">East Asian common octopus</name>
    <dbReference type="NCBI Taxonomy" id="2607531"/>
    <lineage>
        <taxon>Eukaryota</taxon>
        <taxon>Metazoa</taxon>
        <taxon>Spiralia</taxon>
        <taxon>Lophotrochozoa</taxon>
        <taxon>Mollusca</taxon>
        <taxon>Cephalopoda</taxon>
        <taxon>Coleoidea</taxon>
        <taxon>Octopodiformes</taxon>
        <taxon>Octopoda</taxon>
        <taxon>Incirrata</taxon>
        <taxon>Octopodidae</taxon>
        <taxon>Octopus</taxon>
    </lineage>
</organism>
<keyword evidence="5" id="KW-0375">Hydrogen ion transport</keyword>
<name>A0A6P7T4C5_9MOLL</name>
<evidence type="ECO:0000256" key="6">
    <source>
        <dbReference type="ARBA" id="ARBA00022989"/>
    </source>
</evidence>
<dbReference type="Proteomes" id="UP000515154">
    <property type="component" value="Linkage group LG14"/>
</dbReference>
<comment type="subcellular location">
    <subcellularLocation>
        <location evidence="1">Endomembrane system</location>
        <topology evidence="1">Multi-pass membrane protein</topology>
    </subcellularLocation>
</comment>
<evidence type="ECO:0000256" key="8">
    <source>
        <dbReference type="ARBA" id="ARBA00023136"/>
    </source>
</evidence>
<proteinExistence type="inferred from homology"/>
<dbReference type="RefSeq" id="XP_029645245.1">
    <property type="nucleotide sequence ID" value="XM_029789385.2"/>
</dbReference>
<dbReference type="InterPro" id="IPR008389">
    <property type="entry name" value="ATPase_V0-cplx_e1/e2_su"/>
</dbReference>
<dbReference type="KEGG" id="osn:115219240"/>
<evidence type="ECO:0000256" key="1">
    <source>
        <dbReference type="ARBA" id="ARBA00004127"/>
    </source>
</evidence>
<evidence type="ECO:0000256" key="3">
    <source>
        <dbReference type="ARBA" id="ARBA00022448"/>
    </source>
</evidence>
<sequence length="84" mass="9578">MSTEVVMTVVTLFWACVGIVIPVFVQYTMSTSPNKGLIQTMCILTAFCCYLFWLCAYLSQLNPLFGPQLDSEVIRYLQIAWNNK</sequence>
<keyword evidence="4" id="KW-0812">Transmembrane</keyword>
<protein>
    <submittedName>
        <fullName evidence="10">V-type proton ATPase subunit e 2</fullName>
    </submittedName>
</protein>